<dbReference type="Gene3D" id="1.10.260.40">
    <property type="entry name" value="lambda repressor-like DNA-binding domains"/>
    <property type="match status" value="1"/>
</dbReference>
<dbReference type="Proteomes" id="UP000182769">
    <property type="component" value="Unassembled WGS sequence"/>
</dbReference>
<reference evidence="4" key="1">
    <citation type="submission" date="2015-08" db="EMBL/GenBank/DDBJ databases">
        <authorList>
            <person name="Varghese N."/>
        </authorList>
    </citation>
    <scope>NUCLEOTIDE SEQUENCE [LARGE SCALE GENOMIC DNA]</scope>
    <source>
        <strain evidence="4">JCM 18476</strain>
    </source>
</reference>
<dbReference type="PANTHER" id="PTHR46797:SF1">
    <property type="entry name" value="METHYLPHOSPHONATE SYNTHASE"/>
    <property type="match status" value="1"/>
</dbReference>
<accession>A0A0K6IMA3</accession>
<evidence type="ECO:0000313" key="4">
    <source>
        <dbReference type="Proteomes" id="UP000182769"/>
    </source>
</evidence>
<dbReference type="InterPro" id="IPR001387">
    <property type="entry name" value="Cro/C1-type_HTH"/>
</dbReference>
<dbReference type="InterPro" id="IPR050807">
    <property type="entry name" value="TransReg_Diox_bact_type"/>
</dbReference>
<dbReference type="InterPro" id="IPR010982">
    <property type="entry name" value="Lambda_DNA-bd_dom_sf"/>
</dbReference>
<organism evidence="3 4">
    <name type="scientific">Marinomonas fungiae</name>
    <dbReference type="NCBI Taxonomy" id="1137284"/>
    <lineage>
        <taxon>Bacteria</taxon>
        <taxon>Pseudomonadati</taxon>
        <taxon>Pseudomonadota</taxon>
        <taxon>Gammaproteobacteria</taxon>
        <taxon>Oceanospirillales</taxon>
        <taxon>Oceanospirillaceae</taxon>
        <taxon>Marinomonas</taxon>
    </lineage>
</organism>
<dbReference type="EMBL" id="CYHG01000006">
    <property type="protein sequence ID" value="CUB04245.1"/>
    <property type="molecule type" value="Genomic_DNA"/>
</dbReference>
<dbReference type="PANTHER" id="PTHR46797">
    <property type="entry name" value="HTH-TYPE TRANSCRIPTIONAL REGULATOR"/>
    <property type="match status" value="1"/>
</dbReference>
<gene>
    <name evidence="3" type="ORF">Ga0061065_10664</name>
</gene>
<dbReference type="PROSITE" id="PS50943">
    <property type="entry name" value="HTH_CROC1"/>
    <property type="match status" value="1"/>
</dbReference>
<protein>
    <submittedName>
        <fullName evidence="3">Helix-turn-helix</fullName>
    </submittedName>
</protein>
<evidence type="ECO:0000313" key="3">
    <source>
        <dbReference type="EMBL" id="CUB04245.1"/>
    </source>
</evidence>
<dbReference type="Pfam" id="PF01381">
    <property type="entry name" value="HTH_3"/>
    <property type="match status" value="1"/>
</dbReference>
<dbReference type="SMART" id="SM00530">
    <property type="entry name" value="HTH_XRE"/>
    <property type="match status" value="1"/>
</dbReference>
<dbReference type="SUPFAM" id="SSF47413">
    <property type="entry name" value="lambda repressor-like DNA-binding domains"/>
    <property type="match status" value="1"/>
</dbReference>
<dbReference type="GO" id="GO:0005829">
    <property type="term" value="C:cytosol"/>
    <property type="evidence" value="ECO:0007669"/>
    <property type="project" value="TreeGrafter"/>
</dbReference>
<keyword evidence="4" id="KW-1185">Reference proteome</keyword>
<dbReference type="CDD" id="cd00093">
    <property type="entry name" value="HTH_XRE"/>
    <property type="match status" value="1"/>
</dbReference>
<proteinExistence type="predicted"/>
<name>A0A0K6IMA3_9GAMM</name>
<dbReference type="OrthoDB" id="7025825at2"/>
<dbReference type="GO" id="GO:0003677">
    <property type="term" value="F:DNA binding"/>
    <property type="evidence" value="ECO:0007669"/>
    <property type="project" value="UniProtKB-KW"/>
</dbReference>
<dbReference type="STRING" id="1137284.GCA_001418205_02109"/>
<dbReference type="GO" id="GO:0003700">
    <property type="term" value="F:DNA-binding transcription factor activity"/>
    <property type="evidence" value="ECO:0007669"/>
    <property type="project" value="TreeGrafter"/>
</dbReference>
<keyword evidence="1" id="KW-0238">DNA-binding</keyword>
<evidence type="ECO:0000259" key="2">
    <source>
        <dbReference type="PROSITE" id="PS50943"/>
    </source>
</evidence>
<evidence type="ECO:0000256" key="1">
    <source>
        <dbReference type="ARBA" id="ARBA00023125"/>
    </source>
</evidence>
<dbReference type="AlphaFoldDB" id="A0A0K6IMA3"/>
<feature type="domain" description="HTH cro/C1-type" evidence="2">
    <location>
        <begin position="7"/>
        <end position="61"/>
    </location>
</feature>
<dbReference type="RefSeq" id="WP_072242087.1">
    <property type="nucleotide sequence ID" value="NZ_CYHG01000006.1"/>
</dbReference>
<sequence>MNIGYVIKVLRKQRKMTQEQIALEAEIATSNVSRIEKGLRQPSQKVLLKIAKALDTTPSTLYAACEQPIASIPSFLEDQTAMLCHESMNHVHLSFDANDLLTLFHELSPRNKALLLEQLKTLHRWQMSTDFGAESHPENHHCKINIR</sequence>